<proteinExistence type="predicted"/>
<evidence type="ECO:0000313" key="1">
    <source>
        <dbReference type="EMBL" id="NYH83917.1"/>
    </source>
</evidence>
<organism evidence="2 3">
    <name type="scientific">Actinopolymorpha cephalotaxi</name>
    <dbReference type="NCBI Taxonomy" id="504797"/>
    <lineage>
        <taxon>Bacteria</taxon>
        <taxon>Bacillati</taxon>
        <taxon>Actinomycetota</taxon>
        <taxon>Actinomycetes</taxon>
        <taxon>Propionibacteriales</taxon>
        <taxon>Actinopolymorphaceae</taxon>
        <taxon>Actinopolymorpha</taxon>
    </lineage>
</organism>
<evidence type="ECO:0008006" key="5">
    <source>
        <dbReference type="Google" id="ProtNLM"/>
    </source>
</evidence>
<dbReference type="STRING" id="504797.SAMN05421678_106176"/>
<evidence type="ECO:0000313" key="2">
    <source>
        <dbReference type="EMBL" id="SFG50375.1"/>
    </source>
</evidence>
<reference evidence="2 3" key="1">
    <citation type="submission" date="2016-10" db="EMBL/GenBank/DDBJ databases">
        <authorList>
            <person name="de Groot N.N."/>
        </authorList>
    </citation>
    <scope>NUCLEOTIDE SEQUENCE [LARGE SCALE GENOMIC DNA]</scope>
    <source>
        <strain evidence="2 3">CPCC 202808</strain>
    </source>
</reference>
<dbReference type="RefSeq" id="WP_092883396.1">
    <property type="nucleotide sequence ID" value="NZ_FOOI01000006.1"/>
</dbReference>
<gene>
    <name evidence="1" type="ORF">FHR37_002768</name>
    <name evidence="2" type="ORF">SAMN05421678_106176</name>
</gene>
<reference evidence="1 4" key="2">
    <citation type="submission" date="2020-07" db="EMBL/GenBank/DDBJ databases">
        <title>Sequencing the genomes of 1000 actinobacteria strains.</title>
        <authorList>
            <person name="Klenk H.-P."/>
        </authorList>
    </citation>
    <scope>NUCLEOTIDE SEQUENCE [LARGE SCALE GENOMIC DNA]</scope>
    <source>
        <strain evidence="1 4">DSM 45117</strain>
    </source>
</reference>
<dbReference type="SUPFAM" id="SSF82171">
    <property type="entry name" value="DPP6 N-terminal domain-like"/>
    <property type="match status" value="1"/>
</dbReference>
<dbReference type="EMBL" id="JACBZA010000001">
    <property type="protein sequence ID" value="NYH83917.1"/>
    <property type="molecule type" value="Genomic_DNA"/>
</dbReference>
<dbReference type="Proteomes" id="UP000533017">
    <property type="component" value="Unassembled WGS sequence"/>
</dbReference>
<evidence type="ECO:0000313" key="3">
    <source>
        <dbReference type="Proteomes" id="UP000199052"/>
    </source>
</evidence>
<name>A0A1I2SBY0_9ACTN</name>
<dbReference type="EMBL" id="FOOI01000006">
    <property type="protein sequence ID" value="SFG50375.1"/>
    <property type="molecule type" value="Genomic_DNA"/>
</dbReference>
<protein>
    <recommendedName>
        <fullName evidence="5">WD40-like Beta Propeller Repeat</fullName>
    </recommendedName>
</protein>
<keyword evidence="4" id="KW-1185">Reference proteome</keyword>
<dbReference type="OrthoDB" id="262125at2"/>
<dbReference type="AlphaFoldDB" id="A0A1I2SBY0"/>
<accession>A0A1I2SBY0</accession>
<dbReference type="Proteomes" id="UP000199052">
    <property type="component" value="Unassembled WGS sequence"/>
</dbReference>
<evidence type="ECO:0000313" key="4">
    <source>
        <dbReference type="Proteomes" id="UP000533017"/>
    </source>
</evidence>
<sequence length="353" mass="37028">MLTRTAFRFSPHGSYAACLASDGGAGWHVEHWPLDPARPPSPVPGLAPTGPHSRMLPLDDGGVLLHHATPDRHRIILGRPDRPARLLGTLAALGLQLLPHPAHDALALAITTRSDPSATLWLLRRRDGEPRPLLTVSGLLIGGTWLDPAGRRLAVNRAYQGGLTCVAVDLHDGSVEEIWPDHPSVRLLFAVPHAGLFVVADDNGRIGWACTPGGRLQWPADLNRPHNPWPLAADVTGEQVAVRLDQGGRSRLLVYERHTDRAVVLPLPAGHLGDAAAWTPTGLRFAFTGPDRRTGVAEIAPSAAQAAGTFRLLADPDAPQAFGAFGAFGASGVSGVSGVSGAPDVAGVPAQAG</sequence>